<evidence type="ECO:0000256" key="1">
    <source>
        <dbReference type="SAM" id="Phobius"/>
    </source>
</evidence>
<dbReference type="Pfam" id="PF13672">
    <property type="entry name" value="PP2C_2"/>
    <property type="match status" value="1"/>
</dbReference>
<dbReference type="SUPFAM" id="SSF81606">
    <property type="entry name" value="PP2C-like"/>
    <property type="match status" value="1"/>
</dbReference>
<dbReference type="PANTHER" id="PTHR13832:SF827">
    <property type="entry name" value="PROTEIN PHOSPHATASE 1L"/>
    <property type="match status" value="1"/>
</dbReference>
<feature type="domain" description="PPM-type phosphatase" evidence="2">
    <location>
        <begin position="3"/>
        <end position="242"/>
    </location>
</feature>
<dbReference type="AlphaFoldDB" id="A0A6N2V5I0"/>
<dbReference type="GO" id="GO:0004722">
    <property type="term" value="F:protein serine/threonine phosphatase activity"/>
    <property type="evidence" value="ECO:0007669"/>
    <property type="project" value="UniProtKB-EC"/>
</dbReference>
<organism evidence="3">
    <name type="scientific">uncultured Anaerotruncus sp</name>
    <dbReference type="NCBI Taxonomy" id="905011"/>
    <lineage>
        <taxon>Bacteria</taxon>
        <taxon>Bacillati</taxon>
        <taxon>Bacillota</taxon>
        <taxon>Clostridia</taxon>
        <taxon>Eubacteriales</taxon>
        <taxon>Oscillospiraceae</taxon>
        <taxon>Anaerotruncus</taxon>
        <taxon>environmental samples</taxon>
    </lineage>
</organism>
<dbReference type="PROSITE" id="PS51746">
    <property type="entry name" value="PPM_2"/>
    <property type="match status" value="1"/>
</dbReference>
<evidence type="ECO:0000259" key="2">
    <source>
        <dbReference type="PROSITE" id="PS51746"/>
    </source>
</evidence>
<gene>
    <name evidence="3" type="primary">stp</name>
    <name evidence="3" type="ORF">AULFYP135_02326</name>
</gene>
<feature type="transmembrane region" description="Helical" evidence="1">
    <location>
        <begin position="100"/>
        <end position="118"/>
    </location>
</feature>
<keyword evidence="1" id="KW-1133">Transmembrane helix</keyword>
<sequence>MKIFGDTHIGEVRKSNQDSFRYRILSPDLLYAVVCDGMGGERGGQVASQTAVEIIGNMLGRDIRPGIGAGEIKSVLECAVAGANATVHDMARRKPELKGMGTTIVAAVVLGATVYLLSAGDSRAYRYSKGEVSQLTRDHTVVQLLLERGEITPDEAKTHPQRHYITRALGVEPTLATDYMEYTLRPGELLLICSDGLYNYVGEQQLPSLLEECGRLGAVDPLIDAANRGGGGDNITAVVIAQEREEANCRG</sequence>
<keyword evidence="3" id="KW-0378">Hydrolase</keyword>
<accession>A0A6N2V5I0</accession>
<evidence type="ECO:0000313" key="3">
    <source>
        <dbReference type="EMBL" id="VYT25915.1"/>
    </source>
</evidence>
<dbReference type="PANTHER" id="PTHR13832">
    <property type="entry name" value="PROTEIN PHOSPHATASE 2C"/>
    <property type="match status" value="1"/>
</dbReference>
<proteinExistence type="predicted"/>
<name>A0A6N2V5I0_9FIRM</name>
<dbReference type="InterPro" id="IPR036457">
    <property type="entry name" value="PPM-type-like_dom_sf"/>
</dbReference>
<dbReference type="SMART" id="SM00332">
    <property type="entry name" value="PP2Cc"/>
    <property type="match status" value="1"/>
</dbReference>
<dbReference type="EMBL" id="CACRSL010000005">
    <property type="protein sequence ID" value="VYT25915.1"/>
    <property type="molecule type" value="Genomic_DNA"/>
</dbReference>
<dbReference type="InterPro" id="IPR001932">
    <property type="entry name" value="PPM-type_phosphatase-like_dom"/>
</dbReference>
<dbReference type="Gene3D" id="3.60.40.10">
    <property type="entry name" value="PPM-type phosphatase domain"/>
    <property type="match status" value="1"/>
</dbReference>
<keyword evidence="1" id="KW-0812">Transmembrane</keyword>
<dbReference type="NCBIfam" id="NF033484">
    <property type="entry name" value="Stp1_PP2C_phos"/>
    <property type="match status" value="1"/>
</dbReference>
<protein>
    <submittedName>
        <fullName evidence="3">Serine/threonine phosphatase stp</fullName>
        <ecNumber evidence="3">3.1.3.16</ecNumber>
    </submittedName>
</protein>
<dbReference type="CDD" id="cd00143">
    <property type="entry name" value="PP2Cc"/>
    <property type="match status" value="1"/>
</dbReference>
<dbReference type="SMART" id="SM00331">
    <property type="entry name" value="PP2C_SIG"/>
    <property type="match status" value="1"/>
</dbReference>
<dbReference type="EC" id="3.1.3.16" evidence="3"/>
<keyword evidence="1" id="KW-0472">Membrane</keyword>
<reference evidence="3" key="1">
    <citation type="submission" date="2019-11" db="EMBL/GenBank/DDBJ databases">
        <authorList>
            <person name="Feng L."/>
        </authorList>
    </citation>
    <scope>NUCLEOTIDE SEQUENCE</scope>
    <source>
        <strain evidence="3">AundefinedLFYP135</strain>
    </source>
</reference>
<dbReference type="InterPro" id="IPR015655">
    <property type="entry name" value="PP2C"/>
</dbReference>